<evidence type="ECO:0000259" key="7">
    <source>
        <dbReference type="Pfam" id="PF18634"/>
    </source>
</evidence>
<protein>
    <submittedName>
        <fullName evidence="10">Avh348</fullName>
    </submittedName>
</protein>
<evidence type="ECO:0000256" key="6">
    <source>
        <dbReference type="ARBA" id="ARBA00023026"/>
    </source>
</evidence>
<dbReference type="GO" id="GO:0043657">
    <property type="term" value="C:host cell"/>
    <property type="evidence" value="ECO:0007669"/>
    <property type="project" value="UniProtKB-SubCell"/>
</dbReference>
<evidence type="ECO:0000256" key="5">
    <source>
        <dbReference type="ARBA" id="ARBA00022729"/>
    </source>
</evidence>
<proteinExistence type="inferred from homology"/>
<keyword evidence="4" id="KW-0964">Secreted</keyword>
<dbReference type="EMBL" id="JN254410">
    <property type="protein sequence ID" value="AEK81223.1"/>
    <property type="molecule type" value="Genomic_DNA"/>
</dbReference>
<evidence type="ECO:0000313" key="9">
    <source>
        <dbReference type="EMBL" id="AEK81221.1"/>
    </source>
</evidence>
<keyword evidence="6" id="KW-0843">Virulence</keyword>
<evidence type="ECO:0000256" key="1">
    <source>
        <dbReference type="ARBA" id="ARBA00004340"/>
    </source>
</evidence>
<dbReference type="EMBL" id="JN254409">
    <property type="protein sequence ID" value="AEK81222.1"/>
    <property type="molecule type" value="Genomic_DNA"/>
</dbReference>
<evidence type="ECO:0000256" key="3">
    <source>
        <dbReference type="ARBA" id="ARBA00010400"/>
    </source>
</evidence>
<feature type="domain" description="RxLR effector PexRD54 WY" evidence="8">
    <location>
        <begin position="240"/>
        <end position="281"/>
    </location>
</feature>
<comment type="subcellular location">
    <subcellularLocation>
        <location evidence="1">Host cell</location>
    </subcellularLocation>
    <subcellularLocation>
        <location evidence="2">Secreted</location>
    </subcellularLocation>
</comment>
<dbReference type="AlphaFoldDB" id="E0W595"/>
<dbReference type="EMBL" id="JN254408">
    <property type="protein sequence ID" value="AEK81221.1"/>
    <property type="molecule type" value="Genomic_DNA"/>
</dbReference>
<evidence type="ECO:0000259" key="8">
    <source>
        <dbReference type="Pfam" id="PF22748"/>
    </source>
</evidence>
<dbReference type="Pfam" id="PF18634">
    <property type="entry name" value="RXLR_WY"/>
    <property type="match status" value="1"/>
</dbReference>
<evidence type="ECO:0000313" key="11">
    <source>
        <dbReference type="EMBL" id="AEK81223.1"/>
    </source>
</evidence>
<gene>
    <name evidence="10" type="primary">Avh</name>
</gene>
<evidence type="ECO:0000256" key="2">
    <source>
        <dbReference type="ARBA" id="ARBA00004613"/>
    </source>
</evidence>
<name>E0W595_PHYSO</name>
<feature type="domain" description="RXLR phytopathogen effector protein WY-domain" evidence="7">
    <location>
        <begin position="177"/>
        <end position="226"/>
    </location>
</feature>
<evidence type="ECO:0000313" key="10">
    <source>
        <dbReference type="EMBL" id="AEK81222.1"/>
    </source>
</evidence>
<dbReference type="GO" id="GO:0005576">
    <property type="term" value="C:extracellular region"/>
    <property type="evidence" value="ECO:0007669"/>
    <property type="project" value="UniProtKB-SubCell"/>
</dbReference>
<dbReference type="InterPro" id="IPR054463">
    <property type="entry name" value="PexRD54_WY"/>
</dbReference>
<sequence length="416" mass="46995">MDNTKCDGRIQCWGRPSWAGRSGKALPPHMAMCTLILTQEPQVERMSLLNAALFAIYLLSALGCDASALTNYPDQGRISLPNLRHSNTALQRRVLKSKDADNVDTKGDIERAYIPGLSPIAGAVSKISPSAQKLANKLWLQSKTDPELVFNVLHLGEAAAKLDNNPRFLLWLKYVDMYANLKFRSFSDHQIVVLLRKSHSDEKLVTLSQSLRRIPARKNLAEMMQRYLIEDSASSRPLLIAAWRESLETPDEVFKILYPNGATLPADKLPDNSQFLQWFKYTETYWPVDTRDLSTFKFLEQKFGDSDMHIALLFQAVKQRQELETLGDSLQSLLFNTWVDKKFTPGFVQSQLALPWGIAIFKLGKGDVFYRALEEYTIHYTGKLGGKEVLKTVRGLFANDKPDEALAIATNLARNQ</sequence>
<dbReference type="Pfam" id="PF22748">
    <property type="entry name" value="PexRD54_WY"/>
    <property type="match status" value="2"/>
</dbReference>
<accession>E0W595</accession>
<evidence type="ECO:0000256" key="4">
    <source>
        <dbReference type="ARBA" id="ARBA00022525"/>
    </source>
</evidence>
<reference evidence="10" key="1">
    <citation type="journal article" date="2011" name="Plant Cell">
        <title>Transcriptional programming and functional interactions within the Phytophthora sojae RXLR effector repertoire.</title>
        <authorList>
            <person name="Wang Q."/>
            <person name="Han C."/>
            <person name="Ferreira A.O."/>
            <person name="Yu X."/>
            <person name="Ye W."/>
            <person name="Tripathy S."/>
            <person name="Kale S.D."/>
            <person name="Gu B."/>
            <person name="Sheng Y."/>
            <person name="Sui Y."/>
            <person name="Wang X."/>
            <person name="Zhang Z."/>
            <person name="Cheng B."/>
            <person name="Dong S."/>
            <person name="Shan W."/>
            <person name="Zheng X."/>
            <person name="Dou D."/>
            <person name="Tyler B.M."/>
            <person name="Wang Y."/>
        </authorList>
    </citation>
    <scope>NUCLEOTIDE SEQUENCE</scope>
    <source>
        <strain evidence="9">P7064</strain>
        <strain evidence="10">P7074</strain>
        <strain evidence="11">P7076</strain>
    </source>
</reference>
<dbReference type="VEuPathDB" id="FungiDB:PHYSODRAFT_285571"/>
<feature type="domain" description="RxLR effector PexRD54 WY" evidence="8">
    <location>
        <begin position="135"/>
        <end position="175"/>
    </location>
</feature>
<dbReference type="InterPro" id="IPR040786">
    <property type="entry name" value="RXLR_WY"/>
</dbReference>
<organism evidence="10">
    <name type="scientific">Phytophthora sojae</name>
    <name type="common">Soybean stem and root rot agent</name>
    <name type="synonym">Phytophthora megasperma f. sp. glycines</name>
    <dbReference type="NCBI Taxonomy" id="67593"/>
    <lineage>
        <taxon>Eukaryota</taxon>
        <taxon>Sar</taxon>
        <taxon>Stramenopiles</taxon>
        <taxon>Oomycota</taxon>
        <taxon>Peronosporomycetes</taxon>
        <taxon>Peronosporales</taxon>
        <taxon>Peronosporaceae</taxon>
        <taxon>Phytophthora</taxon>
    </lineage>
</organism>
<comment type="similarity">
    <text evidence="3">Belongs to the RxLR effector family.</text>
</comment>
<keyword evidence="5" id="KW-0732">Signal</keyword>